<name>A0A0D0UWS2_9TREE</name>
<organism evidence="1 2">
    <name type="scientific">Cryptococcus deuterogattii Ram5</name>
    <dbReference type="NCBI Taxonomy" id="1296110"/>
    <lineage>
        <taxon>Eukaryota</taxon>
        <taxon>Fungi</taxon>
        <taxon>Dikarya</taxon>
        <taxon>Basidiomycota</taxon>
        <taxon>Agaricomycotina</taxon>
        <taxon>Tremellomycetes</taxon>
        <taxon>Tremellales</taxon>
        <taxon>Cryptococcaceae</taxon>
        <taxon>Cryptococcus</taxon>
        <taxon>Cryptococcus gattii species complex</taxon>
    </lineage>
</organism>
<reference evidence="1 2" key="1">
    <citation type="submission" date="2015-01" db="EMBL/GenBank/DDBJ databases">
        <title>The Genome Sequence of Cryptococcus gattii Ram5.</title>
        <authorList>
            <consortium name="The Broad Institute Genomics Platform"/>
            <person name="Cuomo C."/>
            <person name="Litvintseva A."/>
            <person name="Chen Y."/>
            <person name="Heitman J."/>
            <person name="Sun S."/>
            <person name="Springer D."/>
            <person name="Dromer F."/>
            <person name="Young S."/>
            <person name="Zeng Q."/>
            <person name="Gargeya S."/>
            <person name="Abouelleil A."/>
            <person name="Alvarado L."/>
            <person name="Chapman S.B."/>
            <person name="Gainer-Dewar J."/>
            <person name="Goldberg J."/>
            <person name="Griggs A."/>
            <person name="Gujja S."/>
            <person name="Hansen M."/>
            <person name="Howarth C."/>
            <person name="Imamovic A."/>
            <person name="Larimer J."/>
            <person name="Murphy C."/>
            <person name="Naylor J."/>
            <person name="Pearson M."/>
            <person name="Priest M."/>
            <person name="Roberts A."/>
            <person name="Saif S."/>
            <person name="Shea T."/>
            <person name="Sykes S."/>
            <person name="Wortman J."/>
            <person name="Nusbaum C."/>
            <person name="Birren B."/>
        </authorList>
    </citation>
    <scope>NUCLEOTIDE SEQUENCE [LARGE SCALE GENOMIC DNA]</scope>
    <source>
        <strain evidence="1 2">Ram5</strain>
    </source>
</reference>
<dbReference type="Proteomes" id="UP000053392">
    <property type="component" value="Unassembled WGS sequence"/>
</dbReference>
<evidence type="ECO:0000313" key="1">
    <source>
        <dbReference type="EMBL" id="KIR38569.1"/>
    </source>
</evidence>
<protein>
    <submittedName>
        <fullName evidence="1">Unplaced genomic scaffold supercont1.15, whole genome shotgun sequence</fullName>
    </submittedName>
</protein>
<accession>A0A0D0UWS2</accession>
<keyword evidence="2" id="KW-1185">Reference proteome</keyword>
<gene>
    <name evidence="1" type="ORF">I313_05682</name>
</gene>
<sequence length="60" mass="6799">MDIPWCPHFWIYPYTLVSMVHLAQNATSSSNCLATQANGSSCAGPRWRSGRRRRCTVAWV</sequence>
<proteinExistence type="predicted"/>
<evidence type="ECO:0000313" key="2">
    <source>
        <dbReference type="Proteomes" id="UP000053392"/>
    </source>
</evidence>
<dbReference type="EMBL" id="KN847910">
    <property type="protein sequence ID" value="KIR38569.1"/>
    <property type="molecule type" value="Genomic_DNA"/>
</dbReference>
<dbReference type="AlphaFoldDB" id="A0A0D0UWS2"/>
<dbReference type="HOGENOM" id="CLU_2941638_0_0_1"/>